<organism evidence="1 2">
    <name type="scientific">Methanobrevibacter woesei</name>
    <dbReference type="NCBI Taxonomy" id="190976"/>
    <lineage>
        <taxon>Archaea</taxon>
        <taxon>Methanobacteriati</taxon>
        <taxon>Methanobacteriota</taxon>
        <taxon>Methanomada group</taxon>
        <taxon>Methanobacteria</taxon>
        <taxon>Methanobacteriales</taxon>
        <taxon>Methanobacteriaceae</taxon>
        <taxon>Methanobrevibacter</taxon>
    </lineage>
</organism>
<gene>
    <name evidence="1" type="ORF">MBBWO_06270</name>
</gene>
<dbReference type="AlphaFoldDB" id="A0A2U1S6X9"/>
<dbReference type="Proteomes" id="UP000245577">
    <property type="component" value="Unassembled WGS sequence"/>
</dbReference>
<proteinExistence type="predicted"/>
<dbReference type="Gene3D" id="3.40.1000.10">
    <property type="entry name" value="Mog1/PsbP, alpha/beta/alpha sandwich"/>
    <property type="match status" value="1"/>
</dbReference>
<dbReference type="RefSeq" id="WP_116669432.1">
    <property type="nucleotide sequence ID" value="NZ_MZGU01000004.1"/>
</dbReference>
<dbReference type="Pfam" id="PF18933">
    <property type="entry name" value="PsbP_2"/>
    <property type="match status" value="1"/>
</dbReference>
<evidence type="ECO:0000313" key="1">
    <source>
        <dbReference type="EMBL" id="PWB85781.1"/>
    </source>
</evidence>
<name>A0A2U1S6X9_9EURY</name>
<keyword evidence="2" id="KW-1185">Reference proteome</keyword>
<accession>A0A2U1S6X9</accession>
<dbReference type="OrthoDB" id="82411at2157"/>
<sequence>MKKYIIGILVVLLVIFCSGCIDLGGNNEENDNITEVQSISKGGVSIQYPGDWVVSQSSSNYSVLALSQSDSIDMSKVGQVTVNIEKRPIEGDFNNFVNSTYDAIEEQEEFTLISSGAVIVNDLEGLQYIYQSNDGNVTKEHSALWFNHNGEAYVILCSAPVSQYAQNQGAFDFIVENFKFIA</sequence>
<reference evidence="1 2" key="1">
    <citation type="submission" date="2017-03" db="EMBL/GenBank/DDBJ databases">
        <title>Genome sequence of Methanobrevibacter wosei.</title>
        <authorList>
            <person name="Poehlein A."/>
            <person name="Seedorf H."/>
            <person name="Daniel R."/>
        </authorList>
    </citation>
    <scope>NUCLEOTIDE SEQUENCE [LARGE SCALE GENOMIC DNA]</scope>
    <source>
        <strain evidence="1 2">DSM 11979</strain>
    </source>
</reference>
<evidence type="ECO:0000313" key="2">
    <source>
        <dbReference type="Proteomes" id="UP000245577"/>
    </source>
</evidence>
<evidence type="ECO:0008006" key="3">
    <source>
        <dbReference type="Google" id="ProtNLM"/>
    </source>
</evidence>
<dbReference type="EMBL" id="MZGU01000004">
    <property type="protein sequence ID" value="PWB85781.1"/>
    <property type="molecule type" value="Genomic_DNA"/>
</dbReference>
<protein>
    <recommendedName>
        <fullName evidence="3">PsbP C-terminal domain-containing protein</fullName>
    </recommendedName>
</protein>
<comment type="caution">
    <text evidence="1">The sequence shown here is derived from an EMBL/GenBank/DDBJ whole genome shotgun (WGS) entry which is preliminary data.</text>
</comment>